<sequence length="320" mass="37349">MAPGQKLPAWYCRLVALTIEKKRDVRPEDFDEDLSDIDATPKYNGVGNNPSELNCDCDGEDTECDCQSSNDSEHSSERSYNGSDADYYYELKHEREERKQQLRDMEVEEKEEKERLRESESVKEEEVQAAYKSLQQAEIRGSLLCPLDSIASKTFRLYSLDYFDYRYDPVYYPSKYVEFYYIEEGDSTCTYKQPPTEETKIQGHLYLNVDCGCDFALFSPPKQAGLKKYSLKDVDGNFAPIFQFISNDHLIVTVSRDLVFMDVPVPPLAPDMFTFHGVRYDYKEEKRRRDEERKPQRSPSPRETWFEMSHPMGTWNIGAL</sequence>
<dbReference type="AlphaFoldDB" id="A0A2P4Z6Y2"/>
<dbReference type="STRING" id="398673.A0A2P4Z6Y2"/>
<feature type="region of interest" description="Disordered" evidence="1">
    <location>
        <begin position="99"/>
        <end position="121"/>
    </location>
</feature>
<reference evidence="2 3" key="1">
    <citation type="journal article" date="2016" name="Genome Announc.">
        <title>Draft Whole-Genome Sequence of Trichoderma gamsii T6085, a Promising Biocontrol Agent of Fusarium Head Blight on Wheat.</title>
        <authorList>
            <person name="Baroncelli R."/>
            <person name="Zapparata A."/>
            <person name="Piaggeschi G."/>
            <person name="Sarrocco S."/>
            <person name="Vannacci G."/>
        </authorList>
    </citation>
    <scope>NUCLEOTIDE SEQUENCE [LARGE SCALE GENOMIC DNA]</scope>
    <source>
        <strain evidence="2 3">T6085</strain>
    </source>
</reference>
<name>A0A2P4Z6Y2_9HYPO</name>
<proteinExistence type="predicted"/>
<feature type="region of interest" description="Disordered" evidence="1">
    <location>
        <begin position="64"/>
        <end position="83"/>
    </location>
</feature>
<gene>
    <name evidence="2" type="ORF">TGAM01_v211092</name>
</gene>
<organism evidence="2 3">
    <name type="scientific">Trichoderma gamsii</name>
    <dbReference type="NCBI Taxonomy" id="398673"/>
    <lineage>
        <taxon>Eukaryota</taxon>
        <taxon>Fungi</taxon>
        <taxon>Dikarya</taxon>
        <taxon>Ascomycota</taxon>
        <taxon>Pezizomycotina</taxon>
        <taxon>Sordariomycetes</taxon>
        <taxon>Hypocreomycetidae</taxon>
        <taxon>Hypocreales</taxon>
        <taxon>Hypocreaceae</taxon>
        <taxon>Trichoderma</taxon>
    </lineage>
</organism>
<dbReference type="RefSeq" id="XP_018655765.1">
    <property type="nucleotide sequence ID" value="XM_018811028.1"/>
</dbReference>
<feature type="region of interest" description="Disordered" evidence="1">
    <location>
        <begin position="284"/>
        <end position="308"/>
    </location>
</feature>
<evidence type="ECO:0000313" key="2">
    <source>
        <dbReference type="EMBL" id="PON20048.1"/>
    </source>
</evidence>
<dbReference type="EMBL" id="JPDN02000089">
    <property type="protein sequence ID" value="PON20048.1"/>
    <property type="molecule type" value="Genomic_DNA"/>
</dbReference>
<dbReference type="Proteomes" id="UP000054821">
    <property type="component" value="Unassembled WGS sequence"/>
</dbReference>
<evidence type="ECO:0000313" key="3">
    <source>
        <dbReference type="Proteomes" id="UP000054821"/>
    </source>
</evidence>
<dbReference type="GeneID" id="29991111"/>
<evidence type="ECO:0000256" key="1">
    <source>
        <dbReference type="SAM" id="MobiDB-lite"/>
    </source>
</evidence>
<protein>
    <submittedName>
        <fullName evidence="2">Uncharacterized protein</fullName>
    </submittedName>
</protein>
<accession>A0A2P4Z6Y2</accession>
<keyword evidence="3" id="KW-1185">Reference proteome</keyword>
<feature type="region of interest" description="Disordered" evidence="1">
    <location>
        <begin position="24"/>
        <end position="51"/>
    </location>
</feature>
<comment type="caution">
    <text evidence="2">The sequence shown here is derived from an EMBL/GenBank/DDBJ whole genome shotgun (WGS) entry which is preliminary data.</text>
</comment>
<feature type="compositionally biased region" description="Basic and acidic residues" evidence="1">
    <location>
        <begin position="284"/>
        <end position="295"/>
    </location>
</feature>